<dbReference type="NCBIfam" id="TIGR00758">
    <property type="entry name" value="UDG_fam4"/>
    <property type="match status" value="1"/>
</dbReference>
<dbReference type="Proteomes" id="UP000293865">
    <property type="component" value="Unassembled WGS sequence"/>
</dbReference>
<reference evidence="11 12" key="1">
    <citation type="submission" date="2019-01" db="EMBL/GenBank/DDBJ databases">
        <title>Agromyces.</title>
        <authorList>
            <person name="Li J."/>
        </authorList>
    </citation>
    <scope>NUCLEOTIDE SEQUENCE [LARGE SCALE GENOMIC DNA]</scope>
    <source>
        <strain evidence="11 12">DSM 15934</strain>
    </source>
</reference>
<keyword evidence="6" id="KW-0378">Hydrolase</keyword>
<evidence type="ECO:0000313" key="11">
    <source>
        <dbReference type="EMBL" id="RXZ71996.1"/>
    </source>
</evidence>
<dbReference type="Gene3D" id="3.40.470.10">
    <property type="entry name" value="Uracil-DNA glycosylase-like domain"/>
    <property type="match status" value="1"/>
</dbReference>
<evidence type="ECO:0000259" key="10">
    <source>
        <dbReference type="SMART" id="SM00986"/>
    </source>
</evidence>
<evidence type="ECO:0000256" key="6">
    <source>
        <dbReference type="ARBA" id="ARBA00022801"/>
    </source>
</evidence>
<dbReference type="PANTHER" id="PTHR33693">
    <property type="entry name" value="TYPE-5 URACIL-DNA GLYCOSYLASE"/>
    <property type="match status" value="1"/>
</dbReference>
<evidence type="ECO:0000256" key="9">
    <source>
        <dbReference type="ARBA" id="ARBA00023204"/>
    </source>
</evidence>
<accession>A0A4V1QY57</accession>
<dbReference type="InterPro" id="IPR005122">
    <property type="entry name" value="Uracil-DNA_glycosylase-like"/>
</dbReference>
<evidence type="ECO:0000256" key="7">
    <source>
        <dbReference type="ARBA" id="ARBA00023004"/>
    </source>
</evidence>
<dbReference type="SMART" id="SM00986">
    <property type="entry name" value="UDG"/>
    <property type="match status" value="1"/>
</dbReference>
<keyword evidence="9" id="KW-0234">DNA repair</keyword>
<proteinExistence type="inferred from homology"/>
<evidence type="ECO:0000256" key="3">
    <source>
        <dbReference type="ARBA" id="ARBA00022485"/>
    </source>
</evidence>
<evidence type="ECO:0000313" key="12">
    <source>
        <dbReference type="Proteomes" id="UP000293865"/>
    </source>
</evidence>
<dbReference type="PANTHER" id="PTHR33693:SF9">
    <property type="entry name" value="TYPE-4 URACIL-DNA GLYCOSYLASE"/>
    <property type="match status" value="1"/>
</dbReference>
<evidence type="ECO:0000256" key="1">
    <source>
        <dbReference type="ARBA" id="ARBA00006521"/>
    </source>
</evidence>
<dbReference type="GO" id="GO:0051539">
    <property type="term" value="F:4 iron, 4 sulfur cluster binding"/>
    <property type="evidence" value="ECO:0007669"/>
    <property type="project" value="UniProtKB-KW"/>
</dbReference>
<keyword evidence="3" id="KW-0004">4Fe-4S</keyword>
<dbReference type="GO" id="GO:0006281">
    <property type="term" value="P:DNA repair"/>
    <property type="evidence" value="ECO:0007669"/>
    <property type="project" value="UniProtKB-KW"/>
</dbReference>
<comment type="caution">
    <text evidence="11">The sequence shown here is derived from an EMBL/GenBank/DDBJ whole genome shotgun (WGS) entry which is preliminary data.</text>
</comment>
<dbReference type="AlphaFoldDB" id="A0A4V1QY57"/>
<keyword evidence="8" id="KW-0411">Iron-sulfur</keyword>
<dbReference type="OrthoDB" id="5290748at2"/>
<dbReference type="EMBL" id="SDPN01000008">
    <property type="protein sequence ID" value="RXZ71996.1"/>
    <property type="molecule type" value="Genomic_DNA"/>
</dbReference>
<keyword evidence="5" id="KW-0227">DNA damage</keyword>
<name>A0A4V1QY57_9MICO</name>
<dbReference type="GO" id="GO:0097506">
    <property type="term" value="F:deaminated base DNA N-glycosylase activity"/>
    <property type="evidence" value="ECO:0007669"/>
    <property type="project" value="UniProtKB-ARBA"/>
</dbReference>
<dbReference type="RefSeq" id="WP_129520069.1">
    <property type="nucleotide sequence ID" value="NZ_SDPN01000008.1"/>
</dbReference>
<evidence type="ECO:0000256" key="4">
    <source>
        <dbReference type="ARBA" id="ARBA00022723"/>
    </source>
</evidence>
<dbReference type="Pfam" id="PF03167">
    <property type="entry name" value="UDG"/>
    <property type="match status" value="1"/>
</dbReference>
<dbReference type="InterPro" id="IPR005273">
    <property type="entry name" value="Ura-DNA_glyco_family4"/>
</dbReference>
<gene>
    <name evidence="11" type="ORF">ESP51_06395</name>
</gene>
<dbReference type="GO" id="GO:0046872">
    <property type="term" value="F:metal ion binding"/>
    <property type="evidence" value="ECO:0007669"/>
    <property type="project" value="UniProtKB-KW"/>
</dbReference>
<sequence>MTDAERPGAEGWVPESRELSVLDAAVDGCRGCELWQNATQAVFSRGTPDATMMLVGEQPGDQEDLAGEPFVGPAGRVLEDALIAAGIDPERVYLTNAVKHFRFDQRGKRRIHAKPAVGHIVACHPWLQAEFDAVHPRVVVCLGATAARSVMGRAVVIGKVRGVLLDAPEGVPAPVLITTHPSSVLRVREKPEREAAFDAFVIDLRAASNAAK</sequence>
<dbReference type="CDD" id="cd10030">
    <property type="entry name" value="UDG-F4_TTUDGA_SPO1dp_like"/>
    <property type="match status" value="1"/>
</dbReference>
<evidence type="ECO:0000256" key="2">
    <source>
        <dbReference type="ARBA" id="ARBA00019403"/>
    </source>
</evidence>
<keyword evidence="7" id="KW-0408">Iron</keyword>
<dbReference type="SUPFAM" id="SSF52141">
    <property type="entry name" value="Uracil-DNA glycosylase-like"/>
    <property type="match status" value="1"/>
</dbReference>
<protein>
    <recommendedName>
        <fullName evidence="2">Type-4 uracil-DNA glycosylase</fullName>
    </recommendedName>
</protein>
<evidence type="ECO:0000256" key="8">
    <source>
        <dbReference type="ARBA" id="ARBA00023014"/>
    </source>
</evidence>
<dbReference type="InterPro" id="IPR036895">
    <property type="entry name" value="Uracil-DNA_glycosylase-like_sf"/>
</dbReference>
<keyword evidence="4" id="KW-0479">Metal-binding</keyword>
<keyword evidence="12" id="KW-1185">Reference proteome</keyword>
<dbReference type="InterPro" id="IPR051536">
    <property type="entry name" value="UDG_Type-4/5"/>
</dbReference>
<dbReference type="NCBIfam" id="TIGR03914">
    <property type="entry name" value="UDG_fam_dom"/>
    <property type="match status" value="1"/>
</dbReference>
<dbReference type="SMART" id="SM00987">
    <property type="entry name" value="UreE_C"/>
    <property type="match status" value="1"/>
</dbReference>
<comment type="similarity">
    <text evidence="1">Belongs to the uracil-DNA glycosylase (UDG) superfamily. Type 4 (UDGa) family.</text>
</comment>
<evidence type="ECO:0000256" key="5">
    <source>
        <dbReference type="ARBA" id="ARBA00022763"/>
    </source>
</evidence>
<feature type="domain" description="Uracil-DNA glycosylase-like" evidence="10">
    <location>
        <begin position="43"/>
        <end position="200"/>
    </location>
</feature>
<organism evidence="11 12">
    <name type="scientific">Agromyces albus</name>
    <dbReference type="NCBI Taxonomy" id="205332"/>
    <lineage>
        <taxon>Bacteria</taxon>
        <taxon>Bacillati</taxon>
        <taxon>Actinomycetota</taxon>
        <taxon>Actinomycetes</taxon>
        <taxon>Micrococcales</taxon>
        <taxon>Microbacteriaceae</taxon>
        <taxon>Agromyces</taxon>
    </lineage>
</organism>